<dbReference type="PROSITE" id="PS00107">
    <property type="entry name" value="PROTEIN_KINASE_ATP"/>
    <property type="match status" value="1"/>
</dbReference>
<dbReference type="Pfam" id="PF00069">
    <property type="entry name" value="Pkinase"/>
    <property type="match status" value="1"/>
</dbReference>
<evidence type="ECO:0000256" key="2">
    <source>
        <dbReference type="ARBA" id="ARBA00022553"/>
    </source>
</evidence>
<organism evidence="12 13">
    <name type="scientific">Danionella cerebrum</name>
    <dbReference type="NCBI Taxonomy" id="2873325"/>
    <lineage>
        <taxon>Eukaryota</taxon>
        <taxon>Metazoa</taxon>
        <taxon>Chordata</taxon>
        <taxon>Craniata</taxon>
        <taxon>Vertebrata</taxon>
        <taxon>Euteleostomi</taxon>
        <taxon>Actinopterygii</taxon>
        <taxon>Neopterygii</taxon>
        <taxon>Teleostei</taxon>
        <taxon>Ostariophysi</taxon>
        <taxon>Cypriniformes</taxon>
        <taxon>Danionidae</taxon>
        <taxon>Danioninae</taxon>
        <taxon>Danionella</taxon>
    </lineage>
</organism>
<dbReference type="PROSITE" id="PS00108">
    <property type="entry name" value="PROTEIN_KINASE_ST"/>
    <property type="match status" value="1"/>
</dbReference>
<feature type="non-terminal residue" evidence="12">
    <location>
        <position position="1"/>
    </location>
</feature>
<dbReference type="GO" id="GO:0004674">
    <property type="term" value="F:protein serine/threonine kinase activity"/>
    <property type="evidence" value="ECO:0007669"/>
    <property type="project" value="UniProtKB-KW"/>
</dbReference>
<dbReference type="FunFam" id="3.30.200.20:FF:000103">
    <property type="entry name" value="Protein kinase C"/>
    <property type="match status" value="1"/>
</dbReference>
<evidence type="ECO:0000256" key="4">
    <source>
        <dbReference type="ARBA" id="ARBA00022741"/>
    </source>
</evidence>
<keyword evidence="3" id="KW-0808">Transferase</keyword>
<protein>
    <recommendedName>
        <fullName evidence="14">Protein kinase domain-containing protein</fullName>
    </recommendedName>
</protein>
<keyword evidence="2" id="KW-0597">Phosphoprotein</keyword>
<evidence type="ECO:0000313" key="13">
    <source>
        <dbReference type="Proteomes" id="UP000316079"/>
    </source>
</evidence>
<proteinExistence type="inferred from homology"/>
<reference evidence="12 13" key="1">
    <citation type="journal article" date="2019" name="Sci. Data">
        <title>Hybrid genome assembly and annotation of Danionella translucida.</title>
        <authorList>
            <person name="Kadobianskyi M."/>
            <person name="Schulze L."/>
            <person name="Schuelke M."/>
            <person name="Judkewitz B."/>
        </authorList>
    </citation>
    <scope>NUCLEOTIDE SEQUENCE [LARGE SCALE GENOMIC DNA]</scope>
    <source>
        <strain evidence="12 13">Bolton</strain>
    </source>
</reference>
<evidence type="ECO:0000256" key="3">
    <source>
        <dbReference type="ARBA" id="ARBA00022679"/>
    </source>
</evidence>
<feature type="region of interest" description="Disordered" evidence="9">
    <location>
        <begin position="53"/>
        <end position="76"/>
    </location>
</feature>
<evidence type="ECO:0000256" key="1">
    <source>
        <dbReference type="ARBA" id="ARBA00022527"/>
    </source>
</evidence>
<dbReference type="InterPro" id="IPR000961">
    <property type="entry name" value="AGC-kinase_C"/>
</dbReference>
<evidence type="ECO:0000313" key="12">
    <source>
        <dbReference type="EMBL" id="TRY84576.1"/>
    </source>
</evidence>
<dbReference type="Proteomes" id="UP000316079">
    <property type="component" value="Unassembled WGS sequence"/>
</dbReference>
<comment type="caution">
    <text evidence="12">The sequence shown here is derived from an EMBL/GenBank/DDBJ whole genome shotgun (WGS) entry which is preliminary data.</text>
</comment>
<evidence type="ECO:0000259" key="10">
    <source>
        <dbReference type="PROSITE" id="PS50011"/>
    </source>
</evidence>
<sequence length="457" mass="51818">DGFKFRVIRKSPGTSSPATESRFLLHLPSSLESLSWNAVTSELLGRNDVSVKNSRSRFPSTRTDRYNCGLPTDTQLPRSRQSYRRKHALIKERRFRSSQPTYHQSYFLDSEGNLSEDNGASAVCYSNPGIEEPQSGISAGDFDYLKVIGTGSFGKVFLATHRENGRYYAVKVLQKDIIVKRKEERNVMCEHSVLLKALNHPFLVTLHFSFQTKDRLYLVLDYACGGELFYHLQREGVFGESRAKFYAAEVACALGYLHSLKIVYRDLKPENILLDSAGHVLLTDFGLCKEGMSGRVTTRTFCGTPEYLAPEVLLQKEYNRTVDWWGLGAVLHEMLYGLPPFYNADRLEMLRNIIYQPLVLKPGVSSAGRDLLKRLLNRDCSKRLGAKRDLIELQSHPFFSSIGWDELLTRKTRPPFVPFLSGPGDLTNIDPRFTQLPVPHSLGGTFDGFTYIDSFSR</sequence>
<dbReference type="InterPro" id="IPR000719">
    <property type="entry name" value="Prot_kinase_dom"/>
</dbReference>
<feature type="domain" description="AGC-kinase C-terminal" evidence="11">
    <location>
        <begin position="400"/>
        <end position="457"/>
    </location>
</feature>
<dbReference type="PANTHER" id="PTHR24351">
    <property type="entry name" value="RIBOSOMAL PROTEIN S6 KINASE"/>
    <property type="match status" value="1"/>
</dbReference>
<dbReference type="PROSITE" id="PS50011">
    <property type="entry name" value="PROTEIN_KINASE_DOM"/>
    <property type="match status" value="1"/>
</dbReference>
<keyword evidence="1 8" id="KW-0723">Serine/threonine-protein kinase</keyword>
<dbReference type="InterPro" id="IPR008271">
    <property type="entry name" value="Ser/Thr_kinase_AS"/>
</dbReference>
<evidence type="ECO:0000256" key="7">
    <source>
        <dbReference type="PROSITE-ProRule" id="PRU10141"/>
    </source>
</evidence>
<feature type="binding site" evidence="7">
    <location>
        <position position="180"/>
    </location>
    <ligand>
        <name>ATP</name>
        <dbReference type="ChEBI" id="CHEBI:30616"/>
    </ligand>
</feature>
<dbReference type="Gene3D" id="3.30.200.20">
    <property type="entry name" value="Phosphorylase Kinase, domain 1"/>
    <property type="match status" value="1"/>
</dbReference>
<evidence type="ECO:0008006" key="14">
    <source>
        <dbReference type="Google" id="ProtNLM"/>
    </source>
</evidence>
<dbReference type="EMBL" id="SRMA01026399">
    <property type="protein sequence ID" value="TRY84576.1"/>
    <property type="molecule type" value="Genomic_DNA"/>
</dbReference>
<dbReference type="SUPFAM" id="SSF56112">
    <property type="entry name" value="Protein kinase-like (PK-like)"/>
    <property type="match status" value="1"/>
</dbReference>
<evidence type="ECO:0000256" key="9">
    <source>
        <dbReference type="SAM" id="MobiDB-lite"/>
    </source>
</evidence>
<keyword evidence="5" id="KW-0418">Kinase</keyword>
<dbReference type="OrthoDB" id="63267at2759"/>
<dbReference type="GO" id="GO:0005524">
    <property type="term" value="F:ATP binding"/>
    <property type="evidence" value="ECO:0007669"/>
    <property type="project" value="UniProtKB-UniRule"/>
</dbReference>
<evidence type="ECO:0000256" key="5">
    <source>
        <dbReference type="ARBA" id="ARBA00022777"/>
    </source>
</evidence>
<dbReference type="InterPro" id="IPR017441">
    <property type="entry name" value="Protein_kinase_ATP_BS"/>
</dbReference>
<name>A0A553Q3T1_9TELE</name>
<dbReference type="InterPro" id="IPR011009">
    <property type="entry name" value="Kinase-like_dom_sf"/>
</dbReference>
<evidence type="ECO:0000259" key="11">
    <source>
        <dbReference type="PROSITE" id="PS51285"/>
    </source>
</evidence>
<accession>A0A553Q3T1</accession>
<evidence type="ECO:0000256" key="8">
    <source>
        <dbReference type="RuleBase" id="RU000304"/>
    </source>
</evidence>
<dbReference type="STRING" id="623744.A0A553Q3T1"/>
<dbReference type="AlphaFoldDB" id="A0A553Q3T1"/>
<dbReference type="PROSITE" id="PS51285">
    <property type="entry name" value="AGC_KINASE_CTER"/>
    <property type="match status" value="1"/>
</dbReference>
<dbReference type="Gene3D" id="1.10.510.10">
    <property type="entry name" value="Transferase(Phosphotransferase) domain 1"/>
    <property type="match status" value="1"/>
</dbReference>
<keyword evidence="6 7" id="KW-0067">ATP-binding</keyword>
<dbReference type="SMART" id="SM00220">
    <property type="entry name" value="S_TKc"/>
    <property type="match status" value="1"/>
</dbReference>
<keyword evidence="4 7" id="KW-0547">Nucleotide-binding</keyword>
<dbReference type="FunFam" id="1.10.510.10:FF:000008">
    <property type="entry name" value="Non-specific serine/threonine protein kinase"/>
    <property type="match status" value="1"/>
</dbReference>
<gene>
    <name evidence="12" type="ORF">DNTS_001317</name>
</gene>
<evidence type="ECO:0000256" key="6">
    <source>
        <dbReference type="ARBA" id="ARBA00022840"/>
    </source>
</evidence>
<feature type="domain" description="Protein kinase" evidence="10">
    <location>
        <begin position="142"/>
        <end position="399"/>
    </location>
</feature>
<dbReference type="SMART" id="SM00133">
    <property type="entry name" value="S_TK_X"/>
    <property type="match status" value="1"/>
</dbReference>
<keyword evidence="13" id="KW-1185">Reference proteome</keyword>
<comment type="similarity">
    <text evidence="8">Belongs to the protein kinase superfamily.</text>
</comment>